<keyword evidence="2" id="KW-1185">Reference proteome</keyword>
<dbReference type="EMBL" id="JBFXLS010000082">
    <property type="protein sequence ID" value="KAL2818737.1"/>
    <property type="molecule type" value="Genomic_DNA"/>
</dbReference>
<dbReference type="Proteomes" id="UP001610335">
    <property type="component" value="Unassembled WGS sequence"/>
</dbReference>
<comment type="caution">
    <text evidence="1">The sequence shown here is derived from an EMBL/GenBank/DDBJ whole genome shotgun (WGS) entry which is preliminary data.</text>
</comment>
<evidence type="ECO:0000313" key="2">
    <source>
        <dbReference type="Proteomes" id="UP001610335"/>
    </source>
</evidence>
<organism evidence="1 2">
    <name type="scientific">Aspergillus cavernicola</name>
    <dbReference type="NCBI Taxonomy" id="176166"/>
    <lineage>
        <taxon>Eukaryota</taxon>
        <taxon>Fungi</taxon>
        <taxon>Dikarya</taxon>
        <taxon>Ascomycota</taxon>
        <taxon>Pezizomycotina</taxon>
        <taxon>Eurotiomycetes</taxon>
        <taxon>Eurotiomycetidae</taxon>
        <taxon>Eurotiales</taxon>
        <taxon>Aspergillaceae</taxon>
        <taxon>Aspergillus</taxon>
        <taxon>Aspergillus subgen. Nidulantes</taxon>
    </lineage>
</organism>
<gene>
    <name evidence="1" type="ORF">BDW59DRAFT_151921</name>
</gene>
<reference evidence="1 2" key="1">
    <citation type="submission" date="2024-07" db="EMBL/GenBank/DDBJ databases">
        <title>Section-level genome sequencing and comparative genomics of Aspergillus sections Usti and Cavernicolus.</title>
        <authorList>
            <consortium name="Lawrence Berkeley National Laboratory"/>
            <person name="Nybo J.L."/>
            <person name="Vesth T.C."/>
            <person name="Theobald S."/>
            <person name="Frisvad J.C."/>
            <person name="Larsen T.O."/>
            <person name="Kjaerboelling I."/>
            <person name="Rothschild-Mancinelli K."/>
            <person name="Lyhne E.K."/>
            <person name="Kogle M.E."/>
            <person name="Barry K."/>
            <person name="Clum A."/>
            <person name="Na H."/>
            <person name="Ledsgaard L."/>
            <person name="Lin J."/>
            <person name="Lipzen A."/>
            <person name="Kuo A."/>
            <person name="Riley R."/>
            <person name="Mondo S."/>
            <person name="LaButti K."/>
            <person name="Haridas S."/>
            <person name="Pangalinan J."/>
            <person name="Salamov A.A."/>
            <person name="Simmons B.A."/>
            <person name="Magnuson J.K."/>
            <person name="Chen J."/>
            <person name="Drula E."/>
            <person name="Henrissat B."/>
            <person name="Wiebenga A."/>
            <person name="Lubbers R.J."/>
            <person name="Gomes A.C."/>
            <person name="Makela M.R."/>
            <person name="Stajich J."/>
            <person name="Grigoriev I.V."/>
            <person name="Mortensen U.H."/>
            <person name="De vries R.P."/>
            <person name="Baker S.E."/>
            <person name="Andersen M.R."/>
        </authorList>
    </citation>
    <scope>NUCLEOTIDE SEQUENCE [LARGE SCALE GENOMIC DNA]</scope>
    <source>
        <strain evidence="1 2">CBS 600.67</strain>
    </source>
</reference>
<proteinExistence type="predicted"/>
<accession>A0ABR4HTC0</accession>
<evidence type="ECO:0000313" key="1">
    <source>
        <dbReference type="EMBL" id="KAL2818737.1"/>
    </source>
</evidence>
<protein>
    <submittedName>
        <fullName evidence="1">Uncharacterized protein</fullName>
    </submittedName>
</protein>
<name>A0ABR4HTC0_9EURO</name>
<sequence length="171" mass="19767">MWASIQSFVDLLDIPLRYFLGLPPLPPSVSITGVRIPPKGSPHLVTLNTTSAGVSEGPDCFLFHVPDLRAYWGIPRAWQWRDVSRRGIKSAQFPNCDGVYMFFFSFALDDLPRNTNFPSWLLDSSGYGDVFVVKLQPHEFGEYGWAAYDNISREFLELLRHPDFQYRRDWY</sequence>